<dbReference type="Pfam" id="PF05076">
    <property type="entry name" value="SUFU"/>
    <property type="match status" value="1"/>
</dbReference>
<reference evidence="2" key="1">
    <citation type="submission" date="2015-07" db="EMBL/GenBank/DDBJ databases">
        <title>Draft Genome Sequences of Anaerolinea thermolimosa IMO-1, Bellilinea caldifistulae GOMI-1, Leptolinea tardivitalis YMTK-2, Levilinea saccharolytica KIBI-1,Longilinea arvoryzae KOME-1, Previously Described as Members of the Anaerolineaceae (Chloroflexi).</title>
        <authorList>
            <person name="Sekiguchi Y."/>
            <person name="Ohashi A."/>
            <person name="Matsuura N."/>
            <person name="Tourlousse M.D."/>
        </authorList>
    </citation>
    <scope>NUCLEOTIDE SEQUENCE [LARGE SCALE GENOMIC DNA]</scope>
    <source>
        <strain evidence="2">KOME-1</strain>
    </source>
</reference>
<evidence type="ECO:0000313" key="2">
    <source>
        <dbReference type="EMBL" id="GAP12640.1"/>
    </source>
</evidence>
<sequence length="241" mass="28001">MADEKVERTPHGDIIYRHTDSKSFEPVFDSPNVEQIQRHVEKYVGKVENVFHEIISNFVHVDILLVKPTPQRNFCTLVTSGMSQRPMKTPPGVQGCEYAELLICLPPDWPMTDEAMKDESNYWPFRWLKILARFPHEYDSWLWYGHTLPNGNPARGFARNTQLSGIILAPPLMVPEEFGVLRINETKSIQFFSMFPIYTDEMNYKLNNGADGLFELMDQQKVNLILDVHRPSVCKRSLWPF</sequence>
<dbReference type="InterPro" id="IPR037181">
    <property type="entry name" value="SUFU_N"/>
</dbReference>
<dbReference type="Proteomes" id="UP000055060">
    <property type="component" value="Unassembled WGS sequence"/>
</dbReference>
<name>A0A0S7BCX7_9CHLR</name>
<dbReference type="InterPro" id="IPR020941">
    <property type="entry name" value="SUFU-like_domain"/>
</dbReference>
<organism evidence="2">
    <name type="scientific">Longilinea arvoryzae</name>
    <dbReference type="NCBI Taxonomy" id="360412"/>
    <lineage>
        <taxon>Bacteria</taxon>
        <taxon>Bacillati</taxon>
        <taxon>Chloroflexota</taxon>
        <taxon>Anaerolineae</taxon>
        <taxon>Anaerolineales</taxon>
        <taxon>Anaerolineaceae</taxon>
        <taxon>Longilinea</taxon>
    </lineage>
</organism>
<feature type="domain" description="Suppressor of fused-like" evidence="1">
    <location>
        <begin position="60"/>
        <end position="231"/>
    </location>
</feature>
<dbReference type="SUPFAM" id="SSF103359">
    <property type="entry name" value="Suppressor of Fused, N-terminal domain"/>
    <property type="match status" value="1"/>
</dbReference>
<evidence type="ECO:0000259" key="1">
    <source>
        <dbReference type="Pfam" id="PF05076"/>
    </source>
</evidence>
<dbReference type="STRING" id="360412.LARV_00376"/>
<protein>
    <submittedName>
        <fullName evidence="2">Suppressor of fused protein</fullName>
    </submittedName>
</protein>
<dbReference type="OrthoDB" id="4827574at2"/>
<dbReference type="EMBL" id="DF967972">
    <property type="protein sequence ID" value="GAP12640.1"/>
    <property type="molecule type" value="Genomic_DNA"/>
</dbReference>
<proteinExistence type="predicted"/>
<dbReference type="AlphaFoldDB" id="A0A0S7BCX7"/>
<accession>A0A0S7BCX7</accession>
<dbReference type="RefSeq" id="WP_075072050.1">
    <property type="nucleotide sequence ID" value="NZ_DF967972.1"/>
</dbReference>
<gene>
    <name evidence="2" type="ORF">LARV_00376</name>
</gene>
<evidence type="ECO:0000313" key="3">
    <source>
        <dbReference type="Proteomes" id="UP000055060"/>
    </source>
</evidence>
<keyword evidence="3" id="KW-1185">Reference proteome</keyword>